<gene>
    <name evidence="2" type="ORF">CH360_06205</name>
</gene>
<evidence type="ECO:0000313" key="3">
    <source>
        <dbReference type="Proteomes" id="UP000231962"/>
    </source>
</evidence>
<keyword evidence="3" id="KW-1185">Reference proteome</keyword>
<name>A0ABX4PBR9_9LEPT</name>
<comment type="caution">
    <text evidence="2">The sequence shown here is derived from an EMBL/GenBank/DDBJ whole genome shotgun (WGS) entry which is preliminary data.</text>
</comment>
<accession>A0ABX4PBR9</accession>
<sequence length="100" mass="11413">VLEARSEKLREKGGNPFKDLQLPYAMTILKQGFGRLIRSEKDTGIVSILDSRIWTKSYGKDLISCLPPAKRASSWEELKEFYSNLPKFEIENSHAKEPVS</sequence>
<feature type="non-terminal residue" evidence="2">
    <location>
        <position position="1"/>
    </location>
</feature>
<reference evidence="2 3" key="1">
    <citation type="submission" date="2017-07" db="EMBL/GenBank/DDBJ databases">
        <title>Leptospira spp. isolated from tropical soils.</title>
        <authorList>
            <person name="Thibeaux R."/>
            <person name="Iraola G."/>
            <person name="Ferres I."/>
            <person name="Bierque E."/>
            <person name="Girault D."/>
            <person name="Soupe-Gilbert M.-E."/>
            <person name="Picardeau M."/>
            <person name="Goarant C."/>
        </authorList>
    </citation>
    <scope>NUCLEOTIDE SEQUENCE [LARGE SCALE GENOMIC DNA]</scope>
    <source>
        <strain evidence="2 3">FH1-B-C1</strain>
    </source>
</reference>
<dbReference type="Pfam" id="PF13307">
    <property type="entry name" value="Helicase_C_2"/>
    <property type="match status" value="1"/>
</dbReference>
<dbReference type="Gene3D" id="3.40.50.300">
    <property type="entry name" value="P-loop containing nucleotide triphosphate hydrolases"/>
    <property type="match status" value="1"/>
</dbReference>
<organism evidence="2 3">
    <name type="scientific">Leptospira perolatii</name>
    <dbReference type="NCBI Taxonomy" id="2023191"/>
    <lineage>
        <taxon>Bacteria</taxon>
        <taxon>Pseudomonadati</taxon>
        <taxon>Spirochaetota</taxon>
        <taxon>Spirochaetia</taxon>
        <taxon>Leptospirales</taxon>
        <taxon>Leptospiraceae</taxon>
        <taxon>Leptospira</taxon>
    </lineage>
</organism>
<dbReference type="Proteomes" id="UP000231962">
    <property type="component" value="Unassembled WGS sequence"/>
</dbReference>
<protein>
    <recommendedName>
        <fullName evidence="1">ATP-dependent helicase C-terminal domain-containing protein</fullName>
    </recommendedName>
</protein>
<feature type="domain" description="ATP-dependent helicase C-terminal" evidence="1">
    <location>
        <begin position="2"/>
        <end position="68"/>
    </location>
</feature>
<dbReference type="EMBL" id="NPDY01000003">
    <property type="protein sequence ID" value="PJZ70574.1"/>
    <property type="molecule type" value="Genomic_DNA"/>
</dbReference>
<dbReference type="RefSeq" id="WP_279306131.1">
    <property type="nucleotide sequence ID" value="NZ_NPDY01000003.1"/>
</dbReference>
<evidence type="ECO:0000313" key="2">
    <source>
        <dbReference type="EMBL" id="PJZ70574.1"/>
    </source>
</evidence>
<evidence type="ECO:0000259" key="1">
    <source>
        <dbReference type="Pfam" id="PF13307"/>
    </source>
</evidence>
<proteinExistence type="predicted"/>
<dbReference type="InterPro" id="IPR006555">
    <property type="entry name" value="ATP-dep_Helicase_C"/>
</dbReference>
<dbReference type="InterPro" id="IPR027417">
    <property type="entry name" value="P-loop_NTPase"/>
</dbReference>